<sequence length="500" mass="55553">MNQLHFQQILVKPSRVKVKGKPAEFDLQQRVLQVSTGAFDDIYVGVRSAYNLATWSFSADDPPRPLCVVRTKTPSTCINVSPHVPGELCVCTESGRLYLWNLERGLQQIHQNEETLFFRDDPHWRWSDFTSHPRVLLYADRTGVQAVDSRVEGGQGLDLFRIGQESSSHRGERMILSRCLRETEPAQFLVTTQFSMYIMDDRFPLVPLAKWIHMLERPPVFVSVIPGGESERTNKILLGTQHSQETVLLQYSGGDLNPCQLHLPAVRLSQSSGSLHHLDPLLPHEREIAAQRLASPMAGLAAACTALNPEFLMVFHLTDAGDVFSQRLLYNKSLAPSSNHFSRRNPACTAEKTVPSGTPTEQVSEDVTIELDISGQEPESELNLGAVDRSPETVSANGIRAISPIHEVPSSSGSPPSFSTKAKVSFNKWIQHLLRKGSVEVLQRPGCQINNLFSAVELGETPQKVDRLRDCLRQGMRAGKLIKLDSPTSSATVELVRAEN</sequence>
<reference evidence="4" key="1">
    <citation type="submission" date="2023-05" db="EMBL/GenBank/DDBJ databases">
        <authorList>
            <person name="Stuckert A."/>
        </authorList>
    </citation>
    <scope>NUCLEOTIDE SEQUENCE</scope>
</reference>
<comment type="caution">
    <text evidence="4">The sequence shown here is derived from an EMBL/GenBank/DDBJ whole genome shotgun (WGS) entry which is preliminary data.</text>
</comment>
<dbReference type="InterPro" id="IPR038801">
    <property type="entry name" value="TAF1C"/>
</dbReference>
<dbReference type="InterPro" id="IPR049090">
    <property type="entry name" value="TAF1C_HB"/>
</dbReference>
<evidence type="ECO:0000313" key="5">
    <source>
        <dbReference type="Proteomes" id="UP001162483"/>
    </source>
</evidence>
<dbReference type="EMBL" id="CATNWA010017596">
    <property type="protein sequence ID" value="CAI9601698.1"/>
    <property type="molecule type" value="Genomic_DNA"/>
</dbReference>
<dbReference type="PANTHER" id="PTHR15319:SF1">
    <property type="entry name" value="TATA BOX-BINDING PROTEIN-ASSOCIATED FACTOR RNA POLYMERASE I SUBUNIT C"/>
    <property type="match status" value="1"/>
</dbReference>
<keyword evidence="5" id="KW-1185">Reference proteome</keyword>
<feature type="non-terminal residue" evidence="4">
    <location>
        <position position="500"/>
    </location>
</feature>
<dbReference type="Pfam" id="PF20642">
    <property type="entry name" value="TAF1C_HB"/>
    <property type="match status" value="1"/>
</dbReference>
<dbReference type="Pfam" id="PF20641">
    <property type="entry name" value="TAF1C_beta-prop"/>
    <property type="match status" value="1"/>
</dbReference>
<dbReference type="InterPro" id="IPR049087">
    <property type="entry name" value="TAF1C_beta-prop"/>
</dbReference>
<feature type="region of interest" description="Disordered" evidence="1">
    <location>
        <begin position="340"/>
        <end position="362"/>
    </location>
</feature>
<evidence type="ECO:0000259" key="2">
    <source>
        <dbReference type="Pfam" id="PF20641"/>
    </source>
</evidence>
<proteinExistence type="predicted"/>
<evidence type="ECO:0000256" key="1">
    <source>
        <dbReference type="SAM" id="MobiDB-lite"/>
    </source>
</evidence>
<feature type="domain" description="TAF1C helical bundle" evidence="3">
    <location>
        <begin position="291"/>
        <end position="492"/>
    </location>
</feature>
<dbReference type="Proteomes" id="UP001162483">
    <property type="component" value="Unassembled WGS sequence"/>
</dbReference>
<gene>
    <name evidence="4" type="ORF">SPARVUS_LOCUS13013077</name>
</gene>
<feature type="domain" description="TAF1C beta-propeller" evidence="2">
    <location>
        <begin position="44"/>
        <end position="180"/>
    </location>
</feature>
<name>A0ABN9G2E8_9NEOB</name>
<accession>A0ABN9G2E8</accession>
<evidence type="ECO:0000259" key="3">
    <source>
        <dbReference type="Pfam" id="PF20642"/>
    </source>
</evidence>
<organism evidence="4 5">
    <name type="scientific">Staurois parvus</name>
    <dbReference type="NCBI Taxonomy" id="386267"/>
    <lineage>
        <taxon>Eukaryota</taxon>
        <taxon>Metazoa</taxon>
        <taxon>Chordata</taxon>
        <taxon>Craniata</taxon>
        <taxon>Vertebrata</taxon>
        <taxon>Euteleostomi</taxon>
        <taxon>Amphibia</taxon>
        <taxon>Batrachia</taxon>
        <taxon>Anura</taxon>
        <taxon>Neobatrachia</taxon>
        <taxon>Ranoidea</taxon>
        <taxon>Ranidae</taxon>
        <taxon>Staurois</taxon>
    </lineage>
</organism>
<evidence type="ECO:0000313" key="4">
    <source>
        <dbReference type="EMBL" id="CAI9601698.1"/>
    </source>
</evidence>
<dbReference type="PANTHER" id="PTHR15319">
    <property type="entry name" value="TATA BOX-BINDING PROTEIN ASSOCIATED FACTOR RNA POLYMERASE I SUBUNIT C"/>
    <property type="match status" value="1"/>
</dbReference>
<protein>
    <submittedName>
        <fullName evidence="4">Uncharacterized protein</fullName>
    </submittedName>
</protein>